<evidence type="ECO:0008006" key="4">
    <source>
        <dbReference type="Google" id="ProtNLM"/>
    </source>
</evidence>
<organism evidence="2 3">
    <name type="scientific">Streptomyces racemochromogenes</name>
    <dbReference type="NCBI Taxonomy" id="67353"/>
    <lineage>
        <taxon>Bacteria</taxon>
        <taxon>Bacillati</taxon>
        <taxon>Actinomycetota</taxon>
        <taxon>Actinomycetes</taxon>
        <taxon>Kitasatosporales</taxon>
        <taxon>Streptomycetaceae</taxon>
        <taxon>Streptomyces</taxon>
    </lineage>
</organism>
<sequence>MTLYGRSAVLNTVVPSLVGLASNGPKRLRVPEGTPLLLVCGGGRGSGKSALLKALSEQYADRVPQAYADLAADRFGQPGLAAPADGDAPRNASYTSDLLFYLMDGLSQKPSRFGGKLSFPRLVQGLLAISSWEPVRPAELPAARHRLGELQRAGQPDQQARNERVLGWIDEVAGALPAVGGMPPGVDEMVRALLRIVATELLGPRANKEGLKWWGARRVGRQGDGLAQLTELAMAFRGEAEDREHAERHLLAALLADIAGHYGWLNTMNRVPRPLLLLDNAHTPAGAAFLDELARVWHEEAAGERAPRPAVVATALDEDPPVPDPEDTAPSTRSAPGAFWRADGPPSPAGWLAHLPLAPLTLDEVKEMFGEDRPGPGTAQVIHRLSAGRAGVAHTLVQAARLRMRLHDGAAGLDPLGLLDLWTGPEPGTTVNERILATLLPGEVARRRLTYYSPALDGEAVHLLAANHPPGDPGGVPVLEAAAELRDGRWGCRPWPGTDGPFVGDPALRALLLHQLTALTQRTPFGEQWKHVHLRLRSFYDPHGRGIAAERPDTRFLHHSLALGEEEPVVHALHRRFAEQDAPDWLTALNLVCAAPRPPQALPPPPPFTAVCRACTAENDPVHRAVRLLVSALWAQSPPLMAPRQDLIGTVRLQLLTLAMAQSGAPAAQKVLYRAHEEWPTLLANWRQPPHLPTYGGSAS</sequence>
<accession>A0ABW7P6P2</accession>
<evidence type="ECO:0000256" key="1">
    <source>
        <dbReference type="SAM" id="MobiDB-lite"/>
    </source>
</evidence>
<name>A0ABW7P6P2_9ACTN</name>
<protein>
    <recommendedName>
        <fullName evidence="4">ATP-binding protein</fullName>
    </recommendedName>
</protein>
<dbReference type="RefSeq" id="WP_395507940.1">
    <property type="nucleotide sequence ID" value="NZ_JBBDHD010000004.1"/>
</dbReference>
<keyword evidence="3" id="KW-1185">Reference proteome</keyword>
<comment type="caution">
    <text evidence="2">The sequence shown here is derived from an EMBL/GenBank/DDBJ whole genome shotgun (WGS) entry which is preliminary data.</text>
</comment>
<proteinExistence type="predicted"/>
<evidence type="ECO:0000313" key="2">
    <source>
        <dbReference type="EMBL" id="MFH7593989.1"/>
    </source>
</evidence>
<reference evidence="2 3" key="1">
    <citation type="submission" date="2024-03" db="EMBL/GenBank/DDBJ databases">
        <title>Whole genome sequencing of Streptomyces racemochromogenes, to identify antimicrobial biosynthetic gene clusters.</title>
        <authorList>
            <person name="Suryawanshi P."/>
            <person name="Krishnaraj P.U."/>
            <person name="Arun Y.P."/>
            <person name="Suryawanshi M.P."/>
            <person name="Rakshit O."/>
        </authorList>
    </citation>
    <scope>NUCLEOTIDE SEQUENCE [LARGE SCALE GENOMIC DNA]</scope>
    <source>
        <strain evidence="2 3">AUDT626</strain>
    </source>
</reference>
<feature type="region of interest" description="Disordered" evidence="1">
    <location>
        <begin position="316"/>
        <end position="342"/>
    </location>
</feature>
<dbReference type="EMBL" id="JBBDHD010000004">
    <property type="protein sequence ID" value="MFH7593989.1"/>
    <property type="molecule type" value="Genomic_DNA"/>
</dbReference>
<dbReference type="Proteomes" id="UP001610631">
    <property type="component" value="Unassembled WGS sequence"/>
</dbReference>
<evidence type="ECO:0000313" key="3">
    <source>
        <dbReference type="Proteomes" id="UP001610631"/>
    </source>
</evidence>
<feature type="compositionally biased region" description="Acidic residues" evidence="1">
    <location>
        <begin position="316"/>
        <end position="327"/>
    </location>
</feature>
<gene>
    <name evidence="2" type="ORF">WDV06_02645</name>
</gene>